<evidence type="ECO:0000256" key="5">
    <source>
        <dbReference type="ARBA" id="ARBA00022833"/>
    </source>
</evidence>
<dbReference type="SMART" id="SM00631">
    <property type="entry name" value="Zn_pept"/>
    <property type="match status" value="1"/>
</dbReference>
<dbReference type="PANTHER" id="PTHR11705:SF143">
    <property type="entry name" value="SLL0236 PROTEIN"/>
    <property type="match status" value="1"/>
</dbReference>
<accession>A0ABP5EZL1</accession>
<dbReference type="Gene3D" id="3.40.630.10">
    <property type="entry name" value="Zn peptidases"/>
    <property type="match status" value="1"/>
</dbReference>
<evidence type="ECO:0000256" key="9">
    <source>
        <dbReference type="SAM" id="SignalP"/>
    </source>
</evidence>
<feature type="region of interest" description="Disordered" evidence="8">
    <location>
        <begin position="317"/>
        <end position="353"/>
    </location>
</feature>
<keyword evidence="3" id="KW-0645">Protease</keyword>
<evidence type="ECO:0000256" key="7">
    <source>
        <dbReference type="PROSITE-ProRule" id="PRU01379"/>
    </source>
</evidence>
<evidence type="ECO:0000256" key="2">
    <source>
        <dbReference type="ARBA" id="ARBA00005988"/>
    </source>
</evidence>
<dbReference type="EMBL" id="BAAAPC010000024">
    <property type="protein sequence ID" value="GAA2012335.1"/>
    <property type="molecule type" value="Genomic_DNA"/>
</dbReference>
<gene>
    <name evidence="11" type="ORF">GCM10009799_45870</name>
</gene>
<evidence type="ECO:0000256" key="3">
    <source>
        <dbReference type="ARBA" id="ARBA00022670"/>
    </source>
</evidence>
<reference evidence="12" key="1">
    <citation type="journal article" date="2019" name="Int. J. Syst. Evol. Microbiol.">
        <title>The Global Catalogue of Microorganisms (GCM) 10K type strain sequencing project: providing services to taxonomists for standard genome sequencing and annotation.</title>
        <authorList>
            <consortium name="The Broad Institute Genomics Platform"/>
            <consortium name="The Broad Institute Genome Sequencing Center for Infectious Disease"/>
            <person name="Wu L."/>
            <person name="Ma J."/>
        </authorList>
    </citation>
    <scope>NUCLEOTIDE SEQUENCE [LARGE SCALE GENOMIC DNA]</scope>
    <source>
        <strain evidence="12">JCM 15313</strain>
    </source>
</reference>
<dbReference type="InterPro" id="IPR000834">
    <property type="entry name" value="Peptidase_M14"/>
</dbReference>
<evidence type="ECO:0000313" key="12">
    <source>
        <dbReference type="Proteomes" id="UP001501585"/>
    </source>
</evidence>
<feature type="signal peptide" evidence="9">
    <location>
        <begin position="1"/>
        <end position="28"/>
    </location>
</feature>
<feature type="active site" description="Proton donor/acceptor" evidence="7">
    <location>
        <position position="287"/>
    </location>
</feature>
<dbReference type="PANTHER" id="PTHR11705">
    <property type="entry name" value="PROTEASE FAMILY M14 CARBOXYPEPTIDASE A,B"/>
    <property type="match status" value="1"/>
</dbReference>
<evidence type="ECO:0000256" key="4">
    <source>
        <dbReference type="ARBA" id="ARBA00022801"/>
    </source>
</evidence>
<dbReference type="SUPFAM" id="SSF53187">
    <property type="entry name" value="Zn-dependent exopeptidases"/>
    <property type="match status" value="1"/>
</dbReference>
<proteinExistence type="inferred from homology"/>
<evidence type="ECO:0000256" key="8">
    <source>
        <dbReference type="SAM" id="MobiDB-lite"/>
    </source>
</evidence>
<keyword evidence="6" id="KW-0482">Metalloprotease</keyword>
<feature type="chain" id="PRO_5046847439" description="Peptidase M14 domain-containing protein" evidence="9">
    <location>
        <begin position="29"/>
        <end position="353"/>
    </location>
</feature>
<comment type="cofactor">
    <cofactor evidence="1">
        <name>Zn(2+)</name>
        <dbReference type="ChEBI" id="CHEBI:29105"/>
    </cofactor>
</comment>
<protein>
    <recommendedName>
        <fullName evidence="10">Peptidase M14 domain-containing protein</fullName>
    </recommendedName>
</protein>
<evidence type="ECO:0000256" key="1">
    <source>
        <dbReference type="ARBA" id="ARBA00001947"/>
    </source>
</evidence>
<evidence type="ECO:0000313" key="11">
    <source>
        <dbReference type="EMBL" id="GAA2012335.1"/>
    </source>
</evidence>
<sequence>MTPTHKLTTLLAALTLATTPALTTPAHAATPPPATLATSGHPIDPRPDTAELTHHLHHLEKRSHGRIDVTEIGRTNQNRPIYNATLGTGPRRLLYITQQHGDEPLGTPAALEFLRHIGTGTTPWHHWIRSRLTIDIVVRANPDGSELDWRYNYGPHANPEYGHKGKGYDPNRYHAPDLHPDDNPVPESAAVQRTYAKTDPDIVVDYHMQGRYTDAHGREITASVMWPTHPDVDTEPTDLARQVSVAAANAMNASHPAANVSTYPGGNYRGIARNAYGLRGSGSVLIELSDIGPHAEQRQIRSALTAMTAIAQRFADGSLTRIDPRRANRIPPRGHPIPSDDRAPATGRADTLD</sequence>
<dbReference type="Pfam" id="PF00246">
    <property type="entry name" value="Peptidase_M14"/>
    <property type="match status" value="1"/>
</dbReference>
<name>A0ABP5EZL1_9ACTN</name>
<evidence type="ECO:0000259" key="10">
    <source>
        <dbReference type="PROSITE" id="PS52035"/>
    </source>
</evidence>
<comment type="similarity">
    <text evidence="2 7">Belongs to the peptidase M14 family.</text>
</comment>
<keyword evidence="4" id="KW-0378">Hydrolase</keyword>
<comment type="caution">
    <text evidence="11">The sequence shown here is derived from an EMBL/GenBank/DDBJ whole genome shotgun (WGS) entry which is preliminary data.</text>
</comment>
<keyword evidence="9" id="KW-0732">Signal</keyword>
<feature type="domain" description="Peptidase M14" evidence="10">
    <location>
        <begin position="44"/>
        <end position="310"/>
    </location>
</feature>
<dbReference type="RefSeq" id="WP_344107020.1">
    <property type="nucleotide sequence ID" value="NZ_BAAAPC010000024.1"/>
</dbReference>
<organism evidence="11 12">
    <name type="scientific">Nocardiopsis rhodophaea</name>
    <dbReference type="NCBI Taxonomy" id="280238"/>
    <lineage>
        <taxon>Bacteria</taxon>
        <taxon>Bacillati</taxon>
        <taxon>Actinomycetota</taxon>
        <taxon>Actinomycetes</taxon>
        <taxon>Streptosporangiales</taxon>
        <taxon>Nocardiopsidaceae</taxon>
        <taxon>Nocardiopsis</taxon>
    </lineage>
</organism>
<keyword evidence="12" id="KW-1185">Reference proteome</keyword>
<keyword evidence="5" id="KW-0862">Zinc</keyword>
<dbReference type="Proteomes" id="UP001501585">
    <property type="component" value="Unassembled WGS sequence"/>
</dbReference>
<evidence type="ECO:0000256" key="6">
    <source>
        <dbReference type="ARBA" id="ARBA00023049"/>
    </source>
</evidence>
<dbReference type="PROSITE" id="PS52035">
    <property type="entry name" value="PEPTIDASE_M14"/>
    <property type="match status" value="1"/>
</dbReference>